<dbReference type="SMART" id="SM00320">
    <property type="entry name" value="WD40"/>
    <property type="match status" value="5"/>
</dbReference>
<feature type="compositionally biased region" description="Acidic residues" evidence="8">
    <location>
        <begin position="233"/>
        <end position="242"/>
    </location>
</feature>
<dbReference type="GO" id="GO:0030687">
    <property type="term" value="C:preribosome, large subunit precursor"/>
    <property type="evidence" value="ECO:0007669"/>
    <property type="project" value="UniProtKB-UniRule"/>
</dbReference>
<dbReference type="PANTHER" id="PTHR17605">
    <property type="entry name" value="RIBOSOME BIOGENESIS PROTEIN BOP1 BLOCK OF PROLIFERATION 1 PROTEIN"/>
    <property type="match status" value="1"/>
</dbReference>
<dbReference type="InterPro" id="IPR015943">
    <property type="entry name" value="WD40/YVTN_repeat-like_dom_sf"/>
</dbReference>
<dbReference type="Gene3D" id="2.130.10.10">
    <property type="entry name" value="YVTN repeat-like/Quinoprotein amine dehydrogenase"/>
    <property type="match status" value="1"/>
</dbReference>
<dbReference type="InterPro" id="IPR012953">
    <property type="entry name" value="BOP1_N_dom"/>
</dbReference>
<dbReference type="STRING" id="1051891.A0A0C3QP71"/>
<reference evidence="10 11" key="1">
    <citation type="submission" date="2014-04" db="EMBL/GenBank/DDBJ databases">
        <authorList>
            <consortium name="DOE Joint Genome Institute"/>
            <person name="Kuo A."/>
            <person name="Girlanda M."/>
            <person name="Perotto S."/>
            <person name="Kohler A."/>
            <person name="Nagy L.G."/>
            <person name="Floudas D."/>
            <person name="Copeland A."/>
            <person name="Barry K.W."/>
            <person name="Cichocki N."/>
            <person name="Veneault-Fourrey C."/>
            <person name="LaButti K."/>
            <person name="Lindquist E.A."/>
            <person name="Lipzen A."/>
            <person name="Lundell T."/>
            <person name="Morin E."/>
            <person name="Murat C."/>
            <person name="Sun H."/>
            <person name="Tunlid A."/>
            <person name="Henrissat B."/>
            <person name="Grigoriev I.V."/>
            <person name="Hibbett D.S."/>
            <person name="Martin F."/>
            <person name="Nordberg H.P."/>
            <person name="Cantor M.N."/>
            <person name="Hua S.X."/>
        </authorList>
    </citation>
    <scope>NUCLEOTIDE SEQUENCE [LARGE SCALE GENOMIC DNA]</scope>
    <source>
        <strain evidence="10 11">MUT 4182</strain>
    </source>
</reference>
<protein>
    <recommendedName>
        <fullName evidence="6">Ribosome biogenesis protein ERB1</fullName>
    </recommendedName>
    <alternativeName>
        <fullName evidence="6">Eukaryotic ribosome biogenesis protein 1</fullName>
    </alternativeName>
</protein>
<keyword evidence="4" id="KW-0677">Repeat</keyword>
<dbReference type="OrthoDB" id="5571054at2759"/>
<feature type="compositionally biased region" description="Basic and acidic residues" evidence="8">
    <location>
        <begin position="1"/>
        <end position="11"/>
    </location>
</feature>
<evidence type="ECO:0000259" key="9">
    <source>
        <dbReference type="SMART" id="SM01035"/>
    </source>
</evidence>
<evidence type="ECO:0000256" key="7">
    <source>
        <dbReference type="PROSITE-ProRule" id="PRU00221"/>
    </source>
</evidence>
<feature type="region of interest" description="Disordered" evidence="8">
    <location>
        <begin position="205"/>
        <end position="248"/>
    </location>
</feature>
<comment type="subcellular location">
    <subcellularLocation>
        <location evidence="6">Nucleus</location>
        <location evidence="6">Nucleolus</location>
    </subcellularLocation>
    <subcellularLocation>
        <location evidence="6">Nucleus</location>
        <location evidence="6">Nucleoplasm</location>
    </subcellularLocation>
</comment>
<keyword evidence="3 7" id="KW-0853">WD repeat</keyword>
<dbReference type="InterPro" id="IPR001680">
    <property type="entry name" value="WD40_rpt"/>
</dbReference>
<organism evidence="10 11">
    <name type="scientific">Tulasnella calospora MUT 4182</name>
    <dbReference type="NCBI Taxonomy" id="1051891"/>
    <lineage>
        <taxon>Eukaryota</taxon>
        <taxon>Fungi</taxon>
        <taxon>Dikarya</taxon>
        <taxon>Basidiomycota</taxon>
        <taxon>Agaricomycotina</taxon>
        <taxon>Agaricomycetes</taxon>
        <taxon>Cantharellales</taxon>
        <taxon>Tulasnellaceae</taxon>
        <taxon>Tulasnella</taxon>
    </lineage>
</organism>
<dbReference type="SMART" id="SM01035">
    <property type="entry name" value="BOP1NT"/>
    <property type="match status" value="1"/>
</dbReference>
<keyword evidence="2 6" id="KW-0698">rRNA processing</keyword>
<evidence type="ECO:0000256" key="4">
    <source>
        <dbReference type="ARBA" id="ARBA00022737"/>
    </source>
</evidence>
<feature type="repeat" description="WD" evidence="7">
    <location>
        <begin position="323"/>
        <end position="355"/>
    </location>
</feature>
<dbReference type="GO" id="GO:0000463">
    <property type="term" value="P:maturation of LSU-rRNA from tricistronic rRNA transcript (SSU-rRNA, 5.8S rRNA, LSU-rRNA)"/>
    <property type="evidence" value="ECO:0007669"/>
    <property type="project" value="UniProtKB-UniRule"/>
</dbReference>
<dbReference type="PROSITE" id="PS50294">
    <property type="entry name" value="WD_REPEATS_REGION"/>
    <property type="match status" value="1"/>
</dbReference>
<dbReference type="EMBL" id="KN822976">
    <property type="protein sequence ID" value="KIO30016.1"/>
    <property type="molecule type" value="Genomic_DNA"/>
</dbReference>
<keyword evidence="1 6" id="KW-0690">Ribosome biogenesis</keyword>
<dbReference type="GO" id="GO:0000466">
    <property type="term" value="P:maturation of 5.8S rRNA from tricistronic rRNA transcript (SSU-rRNA, 5.8S rRNA, LSU-rRNA)"/>
    <property type="evidence" value="ECO:0007669"/>
    <property type="project" value="UniProtKB-UniRule"/>
</dbReference>
<feature type="domain" description="BOP1 N-terminal" evidence="9">
    <location>
        <begin position="60"/>
        <end position="315"/>
    </location>
</feature>
<dbReference type="GO" id="GO:0070545">
    <property type="term" value="C:PeBoW complex"/>
    <property type="evidence" value="ECO:0007669"/>
    <property type="project" value="TreeGrafter"/>
</dbReference>
<feature type="repeat" description="WD" evidence="7">
    <location>
        <begin position="584"/>
        <end position="625"/>
    </location>
</feature>
<dbReference type="GO" id="GO:0043021">
    <property type="term" value="F:ribonucleoprotein complex binding"/>
    <property type="evidence" value="ECO:0007669"/>
    <property type="project" value="UniProtKB-UniRule"/>
</dbReference>
<dbReference type="HAMAP" id="MF_03027">
    <property type="entry name" value="BOP1"/>
    <property type="match status" value="1"/>
</dbReference>
<proteinExistence type="inferred from homology"/>
<dbReference type="Pfam" id="PF08145">
    <property type="entry name" value="BOP1NT"/>
    <property type="match status" value="1"/>
</dbReference>
<comment type="subunit">
    <text evidence="6">Component of the NOP7 complex, composed of ERB1, NOP7 and YTM1. Within the NOP7 complex ERB1 appears to interact directly with NOP7 and YTM1. The NOP7 complex also associates with the 66S pre-ribosome.</text>
</comment>
<dbReference type="SUPFAM" id="SSF50978">
    <property type="entry name" value="WD40 repeat-like"/>
    <property type="match status" value="1"/>
</dbReference>
<evidence type="ECO:0000256" key="2">
    <source>
        <dbReference type="ARBA" id="ARBA00022552"/>
    </source>
</evidence>
<dbReference type="InterPro" id="IPR036322">
    <property type="entry name" value="WD40_repeat_dom_sf"/>
</dbReference>
<evidence type="ECO:0000256" key="8">
    <source>
        <dbReference type="SAM" id="MobiDB-lite"/>
    </source>
</evidence>
<dbReference type="GO" id="GO:0005654">
    <property type="term" value="C:nucleoplasm"/>
    <property type="evidence" value="ECO:0007669"/>
    <property type="project" value="UniProtKB-SubCell"/>
</dbReference>
<dbReference type="PROSITE" id="PS50082">
    <property type="entry name" value="WD_REPEATS_2"/>
    <property type="match status" value="2"/>
</dbReference>
<accession>A0A0C3QP71</accession>
<dbReference type="PANTHER" id="PTHR17605:SF0">
    <property type="entry name" value="RIBOSOME BIOGENESIS PROTEIN BOP1"/>
    <property type="match status" value="1"/>
</dbReference>
<comment type="function">
    <text evidence="6">Component of the NOP7 complex, which is required for maturation of the 25S and 5.8S ribosomal RNAs and formation of the 60S ribosome.</text>
</comment>
<keyword evidence="11" id="KW-1185">Reference proteome</keyword>
<dbReference type="AlphaFoldDB" id="A0A0C3QP71"/>
<dbReference type="HOGENOM" id="CLU_011390_2_0_1"/>
<dbReference type="Proteomes" id="UP000054248">
    <property type="component" value="Unassembled WGS sequence"/>
</dbReference>
<evidence type="ECO:0000313" key="10">
    <source>
        <dbReference type="EMBL" id="KIO30016.1"/>
    </source>
</evidence>
<evidence type="ECO:0000313" key="11">
    <source>
        <dbReference type="Proteomes" id="UP000054248"/>
    </source>
</evidence>
<gene>
    <name evidence="6" type="primary">ERB1</name>
    <name evidence="10" type="ORF">M407DRAFT_14428</name>
</gene>
<keyword evidence="5 6" id="KW-0539">Nucleus</keyword>
<reference evidence="11" key="2">
    <citation type="submission" date="2015-01" db="EMBL/GenBank/DDBJ databases">
        <title>Evolutionary Origins and Diversification of the Mycorrhizal Mutualists.</title>
        <authorList>
            <consortium name="DOE Joint Genome Institute"/>
            <consortium name="Mycorrhizal Genomics Consortium"/>
            <person name="Kohler A."/>
            <person name="Kuo A."/>
            <person name="Nagy L.G."/>
            <person name="Floudas D."/>
            <person name="Copeland A."/>
            <person name="Barry K.W."/>
            <person name="Cichocki N."/>
            <person name="Veneault-Fourrey C."/>
            <person name="LaButti K."/>
            <person name="Lindquist E.A."/>
            <person name="Lipzen A."/>
            <person name="Lundell T."/>
            <person name="Morin E."/>
            <person name="Murat C."/>
            <person name="Riley R."/>
            <person name="Ohm R."/>
            <person name="Sun H."/>
            <person name="Tunlid A."/>
            <person name="Henrissat B."/>
            <person name="Grigoriev I.V."/>
            <person name="Hibbett D.S."/>
            <person name="Martin F."/>
        </authorList>
    </citation>
    <scope>NUCLEOTIDE SEQUENCE [LARGE SCALE GENOMIC DNA]</scope>
    <source>
        <strain evidence="11">MUT 4182</strain>
    </source>
</reference>
<evidence type="ECO:0000256" key="5">
    <source>
        <dbReference type="ARBA" id="ARBA00023242"/>
    </source>
</evidence>
<evidence type="ECO:0000256" key="6">
    <source>
        <dbReference type="HAMAP-Rule" id="MF_03027"/>
    </source>
</evidence>
<evidence type="ECO:0000256" key="3">
    <source>
        <dbReference type="ARBA" id="ARBA00022574"/>
    </source>
</evidence>
<feature type="compositionally biased region" description="Acidic residues" evidence="8">
    <location>
        <begin position="37"/>
        <end position="47"/>
    </location>
</feature>
<feature type="region of interest" description="Disordered" evidence="8">
    <location>
        <begin position="1"/>
        <end position="53"/>
    </location>
</feature>
<dbReference type="FunFam" id="2.130.10.10:FF:000576">
    <property type="entry name" value="Ribosome biogenesis protein ERB1"/>
    <property type="match status" value="1"/>
</dbReference>
<comment type="similarity">
    <text evidence="6">Belongs to the WD repeat BOP1/ERB1 family.</text>
</comment>
<evidence type="ECO:0000256" key="1">
    <source>
        <dbReference type="ARBA" id="ARBA00022517"/>
    </source>
</evidence>
<dbReference type="Pfam" id="PF00400">
    <property type="entry name" value="WD40"/>
    <property type="match status" value="4"/>
</dbReference>
<dbReference type="InterPro" id="IPR028598">
    <property type="entry name" value="BOP1/Erb1"/>
</dbReference>
<name>A0A0C3QP71_9AGAM</name>
<sequence length="674" mass="76602">MGEGLKWERKPGSYPEPKIIKSTITGEPKKVYPPIEPEYDSDSSTEEDPNRVGRIPMHWYDDLPHIGYDINGKRILRPAKGDELDKFLAATEDPTSWMSGFDHTSQKDTQLTSQELDLIRRLQDAEVPDASYNPYEDTVEWFTGEGKQEIMPLTARPEPKSRWQPSKWEKQKILKIVRLIRAGRIVPNKPKSKEPQWYSLWSTEAETRRPPPLTAPKVPLPKHAESYNPPEEYLPDQEETEKYDDLSDEDKVKTYLPKKYDSLRHVPAYEHFIHERQNRLLDLYLAPRIRRVKLNINPDSMLPSLPSPQSLRPFPVFEALKMSGGGNSRARCVSVSPDGVWTVSGDEDGIVRLWETFVGREAARWKLGKRVGAVEWCPRKDVSYFLVGVEDEVFAFMPPYLPPAVESATLDVLVPRNPPQPIGEQTDKSVKWSQESISFKQSASTFSAPLIVVGLPPGAGMPKQITFHRRGDYFATVSSAEGHNAIWIHQLSKRHSQSPFKKIKGMIQRVLFHPNKPHFFVATQRYVSIYDLSAQKLLKTLYTGSRWISSMDIHPTGDHLIVGGYDKKLMWFDLDLGNKPYKVLRYHTKAIRSVAFSPTYPLFASSSDDGTIQIFHARVYSDLMTDALIVPLKVLRGHAITDGLGVLELRFTAGLGTCWLVSAGADGEVRVWCN</sequence>